<sequence>MRRYRSILPAVLVTGGYTAALMVAVVLALTGRDVGFLWRLSLFVEADEDAVATWPTVLILVFAGGLWAWALWQSLRGLPYGKTLPADPETRPLRRALYAAVAFWAFYAVMPTWPWWAVLLDVLVTSVVVILFHPVLRRNVRHAGLALGAGLLAQGSVAATEVFDVLDWRAAERAAALGGFAAVGTLVWSVLVLVAQWRDGRWGRATVWYGVASLVAPDALLLGRIPLSGTGDLYNVYDEATSAASALFVIWLARSAHELGGAPSGLAPYVPPADRRATLMVVARLTACLVLLLPPLANKHPAWISPHVSIERLPPVVGDVVGAVSPAFWHASELFVGVGGLSVLVLVALHRRAVFWAAMSGLFLTALGGLAAVTLVDRRGPDLPGGWVLSRPDDVDLYGVIATFSRPTVSPLWFTAACLVSAALLWSQRHRRLATPCNRM</sequence>
<proteinExistence type="predicted"/>
<accession>A0A8H9GUF4</accession>
<dbReference type="RefSeq" id="WP_142567733.1">
    <property type="nucleotide sequence ID" value="NZ_BMMN01000001.1"/>
</dbReference>
<keyword evidence="1" id="KW-0472">Membrane</keyword>
<evidence type="ECO:0000313" key="3">
    <source>
        <dbReference type="Proteomes" id="UP000653480"/>
    </source>
</evidence>
<evidence type="ECO:0000313" key="2">
    <source>
        <dbReference type="EMBL" id="GGN99304.1"/>
    </source>
</evidence>
<dbReference type="EMBL" id="BMMN01000001">
    <property type="protein sequence ID" value="GGN99304.1"/>
    <property type="molecule type" value="Genomic_DNA"/>
</dbReference>
<dbReference type="OrthoDB" id="3538482at2"/>
<evidence type="ECO:0000256" key="1">
    <source>
        <dbReference type="SAM" id="Phobius"/>
    </source>
</evidence>
<name>A0A8H9GUF4_9ACTN</name>
<feature type="transmembrane region" description="Helical" evidence="1">
    <location>
        <begin position="175"/>
        <end position="195"/>
    </location>
</feature>
<reference evidence="2" key="1">
    <citation type="journal article" date="2014" name="Int. J. Syst. Evol. Microbiol.">
        <title>Complete genome sequence of Corynebacterium casei LMG S-19264T (=DSM 44701T), isolated from a smear-ripened cheese.</title>
        <authorList>
            <consortium name="US DOE Joint Genome Institute (JGI-PGF)"/>
            <person name="Walter F."/>
            <person name="Albersmeier A."/>
            <person name="Kalinowski J."/>
            <person name="Ruckert C."/>
        </authorList>
    </citation>
    <scope>NUCLEOTIDE SEQUENCE</scope>
    <source>
        <strain evidence="2">CGMCC 4.7138</strain>
    </source>
</reference>
<keyword evidence="3" id="KW-1185">Reference proteome</keyword>
<feature type="transmembrane region" description="Helical" evidence="1">
    <location>
        <begin position="408"/>
        <end position="426"/>
    </location>
</feature>
<keyword evidence="1" id="KW-0812">Transmembrane</keyword>
<comment type="caution">
    <text evidence="2">The sequence shown here is derived from an EMBL/GenBank/DDBJ whole genome shotgun (WGS) entry which is preliminary data.</text>
</comment>
<gene>
    <name evidence="2" type="ORF">GCM10011574_04810</name>
</gene>
<feature type="transmembrane region" description="Helical" evidence="1">
    <location>
        <begin position="51"/>
        <end position="72"/>
    </location>
</feature>
<dbReference type="AlphaFoldDB" id="A0A8H9GUF4"/>
<protein>
    <submittedName>
        <fullName evidence="2">Uncharacterized protein</fullName>
    </submittedName>
</protein>
<dbReference type="Proteomes" id="UP000653480">
    <property type="component" value="Unassembled WGS sequence"/>
</dbReference>
<feature type="transmembrane region" description="Helical" evidence="1">
    <location>
        <begin position="327"/>
        <end position="347"/>
    </location>
</feature>
<feature type="transmembrane region" description="Helical" evidence="1">
    <location>
        <begin position="354"/>
        <end position="376"/>
    </location>
</feature>
<feature type="transmembrane region" description="Helical" evidence="1">
    <location>
        <begin position="116"/>
        <end position="136"/>
    </location>
</feature>
<feature type="transmembrane region" description="Helical" evidence="1">
    <location>
        <begin position="143"/>
        <end position="163"/>
    </location>
</feature>
<feature type="transmembrane region" description="Helical" evidence="1">
    <location>
        <begin position="7"/>
        <end position="31"/>
    </location>
</feature>
<organism evidence="2 3">
    <name type="scientific">Microbispora bryophytorum</name>
    <dbReference type="NCBI Taxonomy" id="1460882"/>
    <lineage>
        <taxon>Bacteria</taxon>
        <taxon>Bacillati</taxon>
        <taxon>Actinomycetota</taxon>
        <taxon>Actinomycetes</taxon>
        <taxon>Streptosporangiales</taxon>
        <taxon>Streptosporangiaceae</taxon>
        <taxon>Microbispora</taxon>
    </lineage>
</organism>
<feature type="transmembrane region" description="Helical" evidence="1">
    <location>
        <begin position="93"/>
        <end position="110"/>
    </location>
</feature>
<reference evidence="2" key="2">
    <citation type="submission" date="2020-09" db="EMBL/GenBank/DDBJ databases">
        <authorList>
            <person name="Sun Q."/>
            <person name="Zhou Y."/>
        </authorList>
    </citation>
    <scope>NUCLEOTIDE SEQUENCE</scope>
    <source>
        <strain evidence="2">CGMCC 4.7138</strain>
    </source>
</reference>
<keyword evidence="1" id="KW-1133">Transmembrane helix</keyword>
<feature type="transmembrane region" description="Helical" evidence="1">
    <location>
        <begin position="277"/>
        <end position="297"/>
    </location>
</feature>